<evidence type="ECO:0000313" key="3">
    <source>
        <dbReference type="Proteomes" id="UP000199065"/>
    </source>
</evidence>
<keyword evidence="1" id="KW-1133">Transmembrane helix</keyword>
<sequence length="97" mass="10012">METSRLSRFSTPQLASASATLIGVGIVWAAVVAYRFYAKGISGEWGNIALGSIGLGFGLSLLYCALSSKKSDGVWLGMSVVSTVLIAIALAFGSHAL</sequence>
<feature type="transmembrane region" description="Helical" evidence="1">
    <location>
        <begin position="73"/>
        <end position="92"/>
    </location>
</feature>
<evidence type="ECO:0000256" key="1">
    <source>
        <dbReference type="SAM" id="Phobius"/>
    </source>
</evidence>
<gene>
    <name evidence="2" type="ORF">SAMN05660282_02042</name>
</gene>
<keyword evidence="1" id="KW-0472">Membrane</keyword>
<evidence type="ECO:0000313" key="2">
    <source>
        <dbReference type="EMBL" id="SFG81440.1"/>
    </source>
</evidence>
<dbReference type="Proteomes" id="UP000199065">
    <property type="component" value="Unassembled WGS sequence"/>
</dbReference>
<proteinExistence type="predicted"/>
<name>A0A1I2UWK4_9CORY</name>
<dbReference type="AlphaFoldDB" id="A0A1I2UWK4"/>
<keyword evidence="3" id="KW-1185">Reference proteome</keyword>
<reference evidence="2 3" key="1">
    <citation type="submission" date="2016-10" db="EMBL/GenBank/DDBJ databases">
        <authorList>
            <person name="de Groot N.N."/>
        </authorList>
    </citation>
    <scope>NUCLEOTIDE SEQUENCE [LARGE SCALE GENOMIC DNA]</scope>
    <source>
        <strain>J11</strain>
        <strain evidence="3">PG 39</strain>
    </source>
</reference>
<organism evidence="2 3">
    <name type="scientific">Corynebacterium spheniscorum</name>
    <dbReference type="NCBI Taxonomy" id="185761"/>
    <lineage>
        <taxon>Bacteria</taxon>
        <taxon>Bacillati</taxon>
        <taxon>Actinomycetota</taxon>
        <taxon>Actinomycetes</taxon>
        <taxon>Mycobacteriales</taxon>
        <taxon>Corynebacteriaceae</taxon>
        <taxon>Corynebacterium</taxon>
    </lineage>
</organism>
<protein>
    <submittedName>
        <fullName evidence="2">Uncharacterized protein</fullName>
    </submittedName>
</protein>
<accession>A0A1I2UWK4</accession>
<keyword evidence="1" id="KW-0812">Transmembrane</keyword>
<feature type="transmembrane region" description="Helical" evidence="1">
    <location>
        <begin position="45"/>
        <end position="66"/>
    </location>
</feature>
<dbReference type="EMBL" id="FOPJ01000016">
    <property type="protein sequence ID" value="SFG81440.1"/>
    <property type="molecule type" value="Genomic_DNA"/>
</dbReference>